<dbReference type="PANTHER" id="PTHR42792:SF2">
    <property type="entry name" value="FLAGELLIN"/>
    <property type="match status" value="1"/>
</dbReference>
<dbReference type="Proteomes" id="UP000192936">
    <property type="component" value="Unassembled WGS sequence"/>
</dbReference>
<dbReference type="InterPro" id="IPR001492">
    <property type="entry name" value="Flagellin"/>
</dbReference>
<evidence type="ECO:0000313" key="7">
    <source>
        <dbReference type="Proteomes" id="UP000192936"/>
    </source>
</evidence>
<keyword evidence="6" id="KW-0969">Cilium</keyword>
<dbReference type="GO" id="GO:0009288">
    <property type="term" value="C:bacterial-type flagellum"/>
    <property type="evidence" value="ECO:0007669"/>
    <property type="project" value="UniProtKB-SubCell"/>
</dbReference>
<dbReference type="PRINTS" id="PR00207">
    <property type="entry name" value="FLAGELLIN"/>
</dbReference>
<feature type="domain" description="Flagellin C-terminal" evidence="5">
    <location>
        <begin position="188"/>
        <end position="273"/>
    </location>
</feature>
<gene>
    <name evidence="6" type="ORF">SAMN02982917_0821</name>
</gene>
<evidence type="ECO:0000256" key="1">
    <source>
        <dbReference type="ARBA" id="ARBA00005709"/>
    </source>
</evidence>
<comment type="function">
    <text evidence="3">Flagellin is the subunit protein which polymerizes to form the filaments of bacterial flagella.</text>
</comment>
<evidence type="ECO:0000256" key="2">
    <source>
        <dbReference type="ARBA" id="ARBA00023143"/>
    </source>
</evidence>
<dbReference type="GO" id="GO:0005198">
    <property type="term" value="F:structural molecule activity"/>
    <property type="evidence" value="ECO:0007669"/>
    <property type="project" value="UniProtKB-UniRule"/>
</dbReference>
<accession>A0A1X7DQI3</accession>
<dbReference type="EMBL" id="FXAK01000001">
    <property type="protein sequence ID" value="SMF19459.1"/>
    <property type="molecule type" value="Genomic_DNA"/>
</dbReference>
<evidence type="ECO:0000313" key="6">
    <source>
        <dbReference type="EMBL" id="SMF19459.1"/>
    </source>
</evidence>
<comment type="similarity">
    <text evidence="1 3">Belongs to the bacterial flagellin family.</text>
</comment>
<dbReference type="Pfam" id="PF00669">
    <property type="entry name" value="Flagellin_N"/>
    <property type="match status" value="1"/>
</dbReference>
<evidence type="ECO:0000259" key="4">
    <source>
        <dbReference type="Pfam" id="PF00669"/>
    </source>
</evidence>
<dbReference type="GO" id="GO:0005576">
    <property type="term" value="C:extracellular region"/>
    <property type="evidence" value="ECO:0007669"/>
    <property type="project" value="UniProtKB-SubCell"/>
</dbReference>
<dbReference type="InterPro" id="IPR042187">
    <property type="entry name" value="Flagellin_C_sub2"/>
</dbReference>
<dbReference type="InterPro" id="IPR046358">
    <property type="entry name" value="Flagellin_C"/>
</dbReference>
<dbReference type="RefSeq" id="WP_085082514.1">
    <property type="nucleotide sequence ID" value="NZ_FXAK01000001.1"/>
</dbReference>
<dbReference type="AlphaFoldDB" id="A0A1X7DQI3"/>
<sequence>MPVISTNTASNSALRYLNINSTNQSDSVSKIASGSRITKASDDAAGLAVGTSLQSDITVLNQAATNASHGSSILQTADGGMSSISDIVQRMRSLATQSLSGSVTDNERSYLDAEFQQLQDEIDGIASGTRFNDESLLDGSTNWASGVNFRVGTTSTDNITVQIAGVTTTGLGINTLDVGTSATAAAALTALDTAVTTLSDARADVGALISRFEFRSDMIDTTIENTEAAQSAIMDVDVAEEQSKLASEKVLTQAAIAVLSQANSMPENLLSLLR</sequence>
<organism evidence="6 7">
    <name type="scientific">Azospirillum oryzae</name>
    <dbReference type="NCBI Taxonomy" id="286727"/>
    <lineage>
        <taxon>Bacteria</taxon>
        <taxon>Pseudomonadati</taxon>
        <taxon>Pseudomonadota</taxon>
        <taxon>Alphaproteobacteria</taxon>
        <taxon>Rhodospirillales</taxon>
        <taxon>Azospirillaceae</taxon>
        <taxon>Azospirillum</taxon>
    </lineage>
</organism>
<name>A0A1X7DQI3_9PROT</name>
<keyword evidence="6" id="KW-0282">Flagellum</keyword>
<comment type="subcellular location">
    <subcellularLocation>
        <location evidence="3">Secreted</location>
    </subcellularLocation>
    <subcellularLocation>
        <location evidence="3">Bacterial flagellum</location>
    </subcellularLocation>
</comment>
<dbReference type="PANTHER" id="PTHR42792">
    <property type="entry name" value="FLAGELLIN"/>
    <property type="match status" value="1"/>
</dbReference>
<feature type="domain" description="Flagellin N-terminal" evidence="4">
    <location>
        <begin position="4"/>
        <end position="140"/>
    </location>
</feature>
<dbReference type="Gene3D" id="6.10.10.10">
    <property type="entry name" value="Flagellar export chaperone, C-terminal domain"/>
    <property type="match status" value="1"/>
</dbReference>
<dbReference type="OrthoDB" id="9796789at2"/>
<dbReference type="STRING" id="286727.SAMN02982917_0821"/>
<reference evidence="6 7" key="1">
    <citation type="submission" date="2017-04" db="EMBL/GenBank/DDBJ databases">
        <authorList>
            <person name="Afonso C.L."/>
            <person name="Miller P.J."/>
            <person name="Scott M.A."/>
            <person name="Spackman E."/>
            <person name="Goraichik I."/>
            <person name="Dimitrov K.M."/>
            <person name="Suarez D.L."/>
            <person name="Swayne D.E."/>
        </authorList>
    </citation>
    <scope>NUCLEOTIDE SEQUENCE [LARGE SCALE GENOMIC DNA]</scope>
    <source>
        <strain evidence="6 7">A2P</strain>
    </source>
</reference>
<dbReference type="Gene3D" id="1.20.1330.10">
    <property type="entry name" value="f41 fragment of flagellin, N-terminal domain"/>
    <property type="match status" value="2"/>
</dbReference>
<protein>
    <recommendedName>
        <fullName evidence="3">Flagellin</fullName>
    </recommendedName>
</protein>
<keyword evidence="6" id="KW-0966">Cell projection</keyword>
<dbReference type="SUPFAM" id="SSF64518">
    <property type="entry name" value="Phase 1 flagellin"/>
    <property type="match status" value="1"/>
</dbReference>
<evidence type="ECO:0000256" key="3">
    <source>
        <dbReference type="RuleBase" id="RU362073"/>
    </source>
</evidence>
<dbReference type="Pfam" id="PF00700">
    <property type="entry name" value="Flagellin_C"/>
    <property type="match status" value="1"/>
</dbReference>
<dbReference type="InterPro" id="IPR001029">
    <property type="entry name" value="Flagellin_N"/>
</dbReference>
<keyword evidence="3" id="KW-0964">Secreted</keyword>
<proteinExistence type="inferred from homology"/>
<keyword evidence="2 3" id="KW-0975">Bacterial flagellum</keyword>
<evidence type="ECO:0000259" key="5">
    <source>
        <dbReference type="Pfam" id="PF00700"/>
    </source>
</evidence>